<dbReference type="GO" id="GO:0071111">
    <property type="term" value="F:cyclic-guanylate-specific phosphodiesterase activity"/>
    <property type="evidence" value="ECO:0007669"/>
    <property type="project" value="InterPro"/>
</dbReference>
<feature type="transmembrane region" description="Helical" evidence="1">
    <location>
        <begin position="104"/>
        <end position="124"/>
    </location>
</feature>
<evidence type="ECO:0000313" key="3">
    <source>
        <dbReference type="EMBL" id="CCY76149.1"/>
    </source>
</evidence>
<feature type="transmembrane region" description="Helical" evidence="1">
    <location>
        <begin position="7"/>
        <end position="27"/>
    </location>
</feature>
<dbReference type="AlphaFoldDB" id="R5LF99"/>
<dbReference type="PANTHER" id="PTHR33121:SF70">
    <property type="entry name" value="SIGNALING PROTEIN YKOW"/>
    <property type="match status" value="1"/>
</dbReference>
<organism evidence="3 4">
    <name type="scientific">Eshraghiella crossota CAG:259</name>
    <dbReference type="NCBI Taxonomy" id="1263062"/>
    <lineage>
        <taxon>Bacteria</taxon>
        <taxon>Bacillati</taxon>
        <taxon>Bacillota</taxon>
        <taxon>Clostridia</taxon>
        <taxon>Lachnospirales</taxon>
        <taxon>Lachnospiraceae</taxon>
        <taxon>Eshraghiella</taxon>
    </lineage>
</organism>
<dbReference type="PANTHER" id="PTHR33121">
    <property type="entry name" value="CYCLIC DI-GMP PHOSPHODIESTERASE PDEF"/>
    <property type="match status" value="1"/>
</dbReference>
<sequence length="631" mass="72917">MNIAIQCCSLMILIVIMYLYLSCKKVFLNSEFAFFNLLCSTVLCVFMDIISIVLMSKYDYFGRGIVNGVAKFYLITVVNVARCCLMYIMSNVYDNGDKLKISRLAVYGSFAIVCIGICAAPIEFVSDGKVVYSKGLSLYVSYVFLCIFTLQSVALLAKYSRVLNKDRVKVMSLWIILWIAVCVIQAFYKKQLIVSFAITLGMLVVYIRLENPESALDRETGLFNQNTFGPYVSQRFRNGERFSLIMVTFDDFNKAPVSGTIRCKKEIINLFKDIPNTFAFKTNENDIYILYKHSEEAEKMFVLLRRRFILYGDKEFRPYISYMPYSAITDNIDDMLHMFRQANRSNEMLEHHCIIIDKAFRDRMMEVQRIEKMVNDAIENNRIEVYYQPIYSTEKHIFTSAEALVRIRDDKGKIIPPATFIEIAERNGTILKLGEIIFDNVCTFIETSDVLQYGLEYIEVNLSVVQCEHEDLAKEFIEIMRKHNISGETINLEITETATLASKKKLIANMIALRNYGVGFSLDDFGTGQSNLNYIVDMPVDIVKFDKEMTTAYFESTKAKYVMDAAMHMIHGMKLDIVSEGVETAEQLDTMEELGIQYIQGYYFSKPLSQNEYLEFIHKNNKDYYEQHNKQ</sequence>
<dbReference type="EMBL" id="CAYU010000021">
    <property type="protein sequence ID" value="CCY76149.1"/>
    <property type="molecule type" value="Genomic_DNA"/>
</dbReference>
<feature type="transmembrane region" description="Helical" evidence="1">
    <location>
        <begin position="168"/>
        <end position="186"/>
    </location>
</feature>
<dbReference type="Pfam" id="PF00563">
    <property type="entry name" value="EAL"/>
    <property type="match status" value="1"/>
</dbReference>
<accession>R5LF99</accession>
<protein>
    <submittedName>
        <fullName evidence="3">Sensory box/GGDEF family protein</fullName>
    </submittedName>
</protein>
<reference evidence="3" key="1">
    <citation type="submission" date="2012-11" db="EMBL/GenBank/DDBJ databases">
        <title>Dependencies among metagenomic species, viruses, plasmids and units of genetic variation.</title>
        <authorList>
            <person name="Nielsen H.B."/>
            <person name="Almeida M."/>
            <person name="Juncker A.S."/>
            <person name="Rasmussen S."/>
            <person name="Li J."/>
            <person name="Sunagawa S."/>
            <person name="Plichta D."/>
            <person name="Gautier L."/>
            <person name="Le Chatelier E."/>
            <person name="Peletier E."/>
            <person name="Bonde I."/>
            <person name="Nielsen T."/>
            <person name="Manichanh C."/>
            <person name="Arumugam M."/>
            <person name="Batto J."/>
            <person name="Santos M.B.Q.D."/>
            <person name="Blom N."/>
            <person name="Borruel N."/>
            <person name="Burgdorf K.S."/>
            <person name="Boumezbeur F."/>
            <person name="Casellas F."/>
            <person name="Dore J."/>
            <person name="Guarner F."/>
            <person name="Hansen T."/>
            <person name="Hildebrand F."/>
            <person name="Kaas R.S."/>
            <person name="Kennedy S."/>
            <person name="Kristiansen K."/>
            <person name="Kultima J.R."/>
            <person name="Leonard P."/>
            <person name="Levenez F."/>
            <person name="Lund O."/>
            <person name="Moumen B."/>
            <person name="Le Paslier D."/>
            <person name="Pons N."/>
            <person name="Pedersen O."/>
            <person name="Prifti E."/>
            <person name="Qin J."/>
            <person name="Raes J."/>
            <person name="Tap J."/>
            <person name="Tims S."/>
            <person name="Ussery D.W."/>
            <person name="Yamada T."/>
            <person name="MetaHit consortium"/>
            <person name="Renault P."/>
            <person name="Sicheritz-Ponten T."/>
            <person name="Bork P."/>
            <person name="Wang J."/>
            <person name="Brunak S."/>
            <person name="Ehrlich S.D."/>
        </authorList>
    </citation>
    <scope>NUCLEOTIDE SEQUENCE [LARGE SCALE GENOMIC DNA]</scope>
</reference>
<evidence type="ECO:0000256" key="1">
    <source>
        <dbReference type="SAM" id="Phobius"/>
    </source>
</evidence>
<dbReference type="CDD" id="cd01948">
    <property type="entry name" value="EAL"/>
    <property type="match status" value="1"/>
</dbReference>
<dbReference type="SUPFAM" id="SSF141868">
    <property type="entry name" value="EAL domain-like"/>
    <property type="match status" value="1"/>
</dbReference>
<comment type="caution">
    <text evidence="3">The sequence shown here is derived from an EMBL/GenBank/DDBJ whole genome shotgun (WGS) entry which is preliminary data.</text>
</comment>
<feature type="domain" description="EAL" evidence="2">
    <location>
        <begin position="367"/>
        <end position="621"/>
    </location>
</feature>
<evidence type="ECO:0000259" key="2">
    <source>
        <dbReference type="PROSITE" id="PS50883"/>
    </source>
</evidence>
<dbReference type="SMART" id="SM00052">
    <property type="entry name" value="EAL"/>
    <property type="match status" value="1"/>
</dbReference>
<dbReference type="Proteomes" id="UP000018300">
    <property type="component" value="Unassembled WGS sequence"/>
</dbReference>
<dbReference type="InterPro" id="IPR050706">
    <property type="entry name" value="Cyclic-di-GMP_PDE-like"/>
</dbReference>
<feature type="transmembrane region" description="Helical" evidence="1">
    <location>
        <begin position="136"/>
        <end position="156"/>
    </location>
</feature>
<keyword evidence="1" id="KW-1133">Transmembrane helix</keyword>
<feature type="transmembrane region" description="Helical" evidence="1">
    <location>
        <begin position="33"/>
        <end position="55"/>
    </location>
</feature>
<name>R5LF99_9FIRM</name>
<dbReference type="InterPro" id="IPR001633">
    <property type="entry name" value="EAL_dom"/>
</dbReference>
<dbReference type="PROSITE" id="PS50883">
    <property type="entry name" value="EAL"/>
    <property type="match status" value="1"/>
</dbReference>
<gene>
    <name evidence="3" type="ORF">BN569_01933</name>
</gene>
<keyword evidence="1" id="KW-0472">Membrane</keyword>
<dbReference type="InterPro" id="IPR035919">
    <property type="entry name" value="EAL_sf"/>
</dbReference>
<keyword evidence="1" id="KW-0812">Transmembrane</keyword>
<evidence type="ECO:0000313" key="4">
    <source>
        <dbReference type="Proteomes" id="UP000018300"/>
    </source>
</evidence>
<dbReference type="Gene3D" id="3.20.20.450">
    <property type="entry name" value="EAL domain"/>
    <property type="match status" value="1"/>
</dbReference>
<proteinExistence type="predicted"/>